<evidence type="ECO:0000256" key="3">
    <source>
        <dbReference type="ARBA" id="ARBA00023315"/>
    </source>
</evidence>
<evidence type="ECO:0000256" key="1">
    <source>
        <dbReference type="ARBA" id="ARBA00009342"/>
    </source>
</evidence>
<protein>
    <recommendedName>
        <fullName evidence="4">N-acetyltransferase domain-containing protein</fullName>
    </recommendedName>
</protein>
<reference evidence="5" key="1">
    <citation type="journal article" date="2020" name="Stud. Mycol.">
        <title>101 Dothideomycetes genomes: a test case for predicting lifestyles and emergence of pathogens.</title>
        <authorList>
            <person name="Haridas S."/>
            <person name="Albert R."/>
            <person name="Binder M."/>
            <person name="Bloem J."/>
            <person name="Labutti K."/>
            <person name="Salamov A."/>
            <person name="Andreopoulos B."/>
            <person name="Baker S."/>
            <person name="Barry K."/>
            <person name="Bills G."/>
            <person name="Bluhm B."/>
            <person name="Cannon C."/>
            <person name="Castanera R."/>
            <person name="Culley D."/>
            <person name="Daum C."/>
            <person name="Ezra D."/>
            <person name="Gonzalez J."/>
            <person name="Henrissat B."/>
            <person name="Kuo A."/>
            <person name="Liang C."/>
            <person name="Lipzen A."/>
            <person name="Lutzoni F."/>
            <person name="Magnuson J."/>
            <person name="Mondo S."/>
            <person name="Nolan M."/>
            <person name="Ohm R."/>
            <person name="Pangilinan J."/>
            <person name="Park H.-J."/>
            <person name="Ramirez L."/>
            <person name="Alfaro M."/>
            <person name="Sun H."/>
            <person name="Tritt A."/>
            <person name="Yoshinaga Y."/>
            <person name="Zwiers L.-H."/>
            <person name="Turgeon B."/>
            <person name="Goodwin S."/>
            <person name="Spatafora J."/>
            <person name="Crous P."/>
            <person name="Grigoriev I."/>
        </authorList>
    </citation>
    <scope>NUCLEOTIDE SEQUENCE</scope>
    <source>
        <strain evidence="5">CBS 116435</strain>
    </source>
</reference>
<evidence type="ECO:0000313" key="5">
    <source>
        <dbReference type="EMBL" id="KAF2725592.1"/>
    </source>
</evidence>
<gene>
    <name evidence="5" type="ORF">K431DRAFT_280952</name>
</gene>
<dbReference type="InterPro" id="IPR016181">
    <property type="entry name" value="Acyl_CoA_acyltransferase"/>
</dbReference>
<dbReference type="InterPro" id="IPR000182">
    <property type="entry name" value="GNAT_dom"/>
</dbReference>
<accession>A0A9P4URG0</accession>
<evidence type="ECO:0000259" key="4">
    <source>
        <dbReference type="Pfam" id="PF13302"/>
    </source>
</evidence>
<name>A0A9P4URG0_9PEZI</name>
<dbReference type="Pfam" id="PF13302">
    <property type="entry name" value="Acetyltransf_3"/>
    <property type="match status" value="1"/>
</dbReference>
<dbReference type="Gene3D" id="3.40.630.30">
    <property type="match status" value="1"/>
</dbReference>
<keyword evidence="3" id="KW-0012">Acyltransferase</keyword>
<evidence type="ECO:0000313" key="6">
    <source>
        <dbReference type="Proteomes" id="UP000799441"/>
    </source>
</evidence>
<feature type="domain" description="N-acetyltransferase" evidence="4">
    <location>
        <begin position="14"/>
        <end position="217"/>
    </location>
</feature>
<dbReference type="GO" id="GO:0008080">
    <property type="term" value="F:N-acetyltransferase activity"/>
    <property type="evidence" value="ECO:0007669"/>
    <property type="project" value="InterPro"/>
</dbReference>
<dbReference type="PANTHER" id="PTHR13256:SF16">
    <property type="entry name" value="ALPHA_BETA-TUBULIN-N-ACETYLTRANSFERASE 9"/>
    <property type="match status" value="1"/>
</dbReference>
<evidence type="ECO:0000256" key="2">
    <source>
        <dbReference type="ARBA" id="ARBA00022679"/>
    </source>
</evidence>
<organism evidence="5 6">
    <name type="scientific">Polychaeton citri CBS 116435</name>
    <dbReference type="NCBI Taxonomy" id="1314669"/>
    <lineage>
        <taxon>Eukaryota</taxon>
        <taxon>Fungi</taxon>
        <taxon>Dikarya</taxon>
        <taxon>Ascomycota</taxon>
        <taxon>Pezizomycotina</taxon>
        <taxon>Dothideomycetes</taxon>
        <taxon>Dothideomycetidae</taxon>
        <taxon>Capnodiales</taxon>
        <taxon>Capnodiaceae</taxon>
        <taxon>Polychaeton</taxon>
    </lineage>
</organism>
<keyword evidence="2" id="KW-0808">Transferase</keyword>
<dbReference type="PANTHER" id="PTHR13256">
    <property type="entry name" value="N-ACETYLTRANSFERASE 9"/>
    <property type="match status" value="1"/>
</dbReference>
<comment type="caution">
    <text evidence="5">The sequence shown here is derived from an EMBL/GenBank/DDBJ whole genome shotgun (WGS) entry which is preliminary data.</text>
</comment>
<keyword evidence="6" id="KW-1185">Reference proteome</keyword>
<dbReference type="InterPro" id="IPR039135">
    <property type="entry name" value="NAT9-like"/>
</dbReference>
<proteinExistence type="inferred from homology"/>
<dbReference type="EMBL" id="MU003767">
    <property type="protein sequence ID" value="KAF2725592.1"/>
    <property type="molecule type" value="Genomic_DNA"/>
</dbReference>
<dbReference type="SUPFAM" id="SSF55729">
    <property type="entry name" value="Acyl-CoA N-acyltransferases (Nat)"/>
    <property type="match status" value="1"/>
</dbReference>
<sequence length="259" mass="28578">MRINASTSISTPSLLLVPYCPHHVPTYHDWMQDPSIQEATASEPLSLEEEYAMQRSWRTDRDKLTFIVCSPLQPDVDGAGAVVKAGRDDTPERMVGDVNLFLFDYELDEDYDNGNDAGDGGQAAKSTLDGDASTASARAVVGELELMIPSPSKRRKGYGRSTLLAFIYYILDGWAAIAVEYTGSRDGEETATLAYLRVRINESNQGSLRLFGSLGFTQVGSANYFGEVELRWLPGVDALRARKAWQEPKLLRYGGHEEG</sequence>
<comment type="similarity">
    <text evidence="1">Belongs to the acetyltransferase family. GNAT subfamily.</text>
</comment>
<dbReference type="Proteomes" id="UP000799441">
    <property type="component" value="Unassembled WGS sequence"/>
</dbReference>
<dbReference type="AlphaFoldDB" id="A0A9P4URG0"/>
<dbReference type="OrthoDB" id="5043642at2759"/>